<dbReference type="Proteomes" id="UP000523795">
    <property type="component" value="Unassembled WGS sequence"/>
</dbReference>
<reference evidence="2 3" key="1">
    <citation type="submission" date="2020-04" db="EMBL/GenBank/DDBJ databases">
        <authorList>
            <person name="Liu S."/>
        </authorList>
    </citation>
    <scope>NUCLEOTIDE SEQUENCE [LARGE SCALE GENOMIC DNA]</scope>
    <source>
        <strain evidence="2 3">CGMCC 1.15091</strain>
    </source>
</reference>
<evidence type="ECO:0000256" key="1">
    <source>
        <dbReference type="SAM" id="MobiDB-lite"/>
    </source>
</evidence>
<feature type="region of interest" description="Disordered" evidence="1">
    <location>
        <begin position="1"/>
        <end position="67"/>
    </location>
</feature>
<evidence type="ECO:0000313" key="3">
    <source>
        <dbReference type="Proteomes" id="UP000523795"/>
    </source>
</evidence>
<protein>
    <submittedName>
        <fullName evidence="2">Uncharacterized protein</fullName>
    </submittedName>
</protein>
<dbReference type="EMBL" id="JAAZSR010000503">
    <property type="protein sequence ID" value="NKX52362.1"/>
    <property type="molecule type" value="Genomic_DNA"/>
</dbReference>
<gene>
    <name evidence="2" type="ORF">HER39_17650</name>
</gene>
<evidence type="ECO:0000313" key="2">
    <source>
        <dbReference type="EMBL" id="NKX52362.1"/>
    </source>
</evidence>
<keyword evidence="3" id="KW-1185">Reference proteome</keyword>
<proteinExistence type="predicted"/>
<organism evidence="2 3">
    <name type="scientific">Arthrobacter deserti</name>
    <dbReference type="NCBI Taxonomy" id="1742687"/>
    <lineage>
        <taxon>Bacteria</taxon>
        <taxon>Bacillati</taxon>
        <taxon>Actinomycetota</taxon>
        <taxon>Actinomycetes</taxon>
        <taxon>Micrococcales</taxon>
        <taxon>Micrococcaceae</taxon>
        <taxon>Arthrobacter</taxon>
    </lineage>
</organism>
<name>A0ABX1JST4_9MICC</name>
<comment type="caution">
    <text evidence="2">The sequence shown here is derived from an EMBL/GenBank/DDBJ whole genome shotgun (WGS) entry which is preliminary data.</text>
</comment>
<sequence>MSTEQTPDITGGGTGAERAADAVVNQESEADLAHGGDEAKAEELEKKAYGGQDDDGDDEAPYVQFPG</sequence>
<feature type="compositionally biased region" description="Basic and acidic residues" evidence="1">
    <location>
        <begin position="31"/>
        <end position="48"/>
    </location>
</feature>
<accession>A0ABX1JST4</accession>